<evidence type="ECO:0000256" key="1">
    <source>
        <dbReference type="SAM" id="SignalP"/>
    </source>
</evidence>
<dbReference type="RefSeq" id="WP_071926877.1">
    <property type="nucleotide sequence ID" value="NZ_CP018082.1"/>
</dbReference>
<gene>
    <name evidence="2" type="ORF">BOX37_06590</name>
</gene>
<dbReference type="EMBL" id="CP018082">
    <property type="protein sequence ID" value="APE33691.1"/>
    <property type="molecule type" value="Genomic_DNA"/>
</dbReference>
<dbReference type="OrthoDB" id="4557888at2"/>
<organism evidence="2 3">
    <name type="scientific">Nocardia mangyaensis</name>
    <dbReference type="NCBI Taxonomy" id="2213200"/>
    <lineage>
        <taxon>Bacteria</taxon>
        <taxon>Bacillati</taxon>
        <taxon>Actinomycetota</taxon>
        <taxon>Actinomycetes</taxon>
        <taxon>Mycobacteriales</taxon>
        <taxon>Nocardiaceae</taxon>
        <taxon>Nocardia</taxon>
    </lineage>
</organism>
<dbReference type="Proteomes" id="UP000183810">
    <property type="component" value="Chromosome"/>
</dbReference>
<keyword evidence="3" id="KW-1185">Reference proteome</keyword>
<reference evidence="2" key="1">
    <citation type="submission" date="2016-11" db="EMBL/GenBank/DDBJ databases">
        <authorList>
            <person name="Jaros S."/>
            <person name="Januszkiewicz K."/>
            <person name="Wedrychowicz H."/>
        </authorList>
    </citation>
    <scope>NUCLEOTIDE SEQUENCE [LARGE SCALE GENOMIC DNA]</scope>
    <source>
        <strain evidence="2">Y48</strain>
    </source>
</reference>
<feature type="signal peptide" evidence="1">
    <location>
        <begin position="1"/>
        <end position="22"/>
    </location>
</feature>
<proteinExistence type="predicted"/>
<accession>A0A1J0VNS6</accession>
<evidence type="ECO:0008006" key="4">
    <source>
        <dbReference type="Google" id="ProtNLM"/>
    </source>
</evidence>
<feature type="chain" id="PRO_5012158912" description="Prealbumin-like fold domain-containing protein" evidence="1">
    <location>
        <begin position="23"/>
        <end position="119"/>
    </location>
</feature>
<name>A0A1J0VNS6_9NOCA</name>
<evidence type="ECO:0000313" key="2">
    <source>
        <dbReference type="EMBL" id="APE33691.1"/>
    </source>
</evidence>
<evidence type="ECO:0000313" key="3">
    <source>
        <dbReference type="Proteomes" id="UP000183810"/>
    </source>
</evidence>
<keyword evidence="1" id="KW-0732">Signal</keyword>
<dbReference type="AlphaFoldDB" id="A0A1J0VNS6"/>
<dbReference type="KEGG" id="nsl:BOX37_06590"/>
<sequence>MRRTLLALSALCPLAVAGVAAADPAPPGTGTLTVRAFTGSEPLPVNRADIAVTPCDAEEAIATLVSGPDGSATVSLPAGCYEATVVTVPGGCGLTDTDPVRLTVVAGTEAHAGFRFGCA</sequence>
<protein>
    <recommendedName>
        <fullName evidence="4">Prealbumin-like fold domain-containing protein</fullName>
    </recommendedName>
</protein>